<protein>
    <submittedName>
        <fullName evidence="8">Phage shock protein C, PspC</fullName>
    </submittedName>
</protein>
<dbReference type="EMBL" id="CP000254">
    <property type="protein sequence ID" value="ABD42627.1"/>
    <property type="molecule type" value="Genomic_DNA"/>
</dbReference>
<sequence length="71" mass="8039">MEPKRLYRSRKDKILAGICGGIGKYLDIDPIIIRLIFIVLLLTVGSGILIYLIAWILIPLEPEDAEFVVKE</sequence>
<dbReference type="Proteomes" id="UP000001941">
    <property type="component" value="Chromosome"/>
</dbReference>
<dbReference type="InterPro" id="IPR007168">
    <property type="entry name" value="Phageshock_PspC_N"/>
</dbReference>
<comment type="subcellular location">
    <subcellularLocation>
        <location evidence="1">Cell membrane</location>
        <topology evidence="1">Single-pass membrane protein</topology>
    </subcellularLocation>
</comment>
<feature type="domain" description="Phage shock protein PspC N-terminal" evidence="7">
    <location>
        <begin position="4"/>
        <end position="61"/>
    </location>
</feature>
<keyword evidence="4 6" id="KW-1133">Transmembrane helix</keyword>
<evidence type="ECO:0000313" key="9">
    <source>
        <dbReference type="Proteomes" id="UP000001941"/>
    </source>
</evidence>
<evidence type="ECO:0000256" key="1">
    <source>
        <dbReference type="ARBA" id="ARBA00004162"/>
    </source>
</evidence>
<dbReference type="GO" id="GO:0005886">
    <property type="term" value="C:plasma membrane"/>
    <property type="evidence" value="ECO:0007669"/>
    <property type="project" value="UniProtKB-SubCell"/>
</dbReference>
<keyword evidence="5 6" id="KW-0472">Membrane</keyword>
<evidence type="ECO:0000256" key="2">
    <source>
        <dbReference type="ARBA" id="ARBA00022475"/>
    </source>
</evidence>
<reference evidence="9" key="1">
    <citation type="journal article" date="2016" name="Stand. Genomic Sci.">
        <title>Complete genome sequence of Methanospirillum hungatei type strain JF1.</title>
        <authorList>
            <person name="Gunsalus R.P."/>
            <person name="Cook L.E."/>
            <person name="Crable B."/>
            <person name="Rohlin L."/>
            <person name="McDonald E."/>
            <person name="Mouttaki H."/>
            <person name="Sieber J.R."/>
            <person name="Poweleit N."/>
            <person name="Zhou H."/>
            <person name="Lapidus A.L."/>
            <person name="Daligault H.E."/>
            <person name="Land M."/>
            <person name="Gilna P."/>
            <person name="Ivanova N."/>
            <person name="Kyrpides N."/>
            <person name="Culley D.E."/>
            <person name="McInerney M.J."/>
        </authorList>
    </citation>
    <scope>NUCLEOTIDE SEQUENCE [LARGE SCALE GENOMIC DNA]</scope>
    <source>
        <strain evidence="9">ATCC 27890 / DSM 864 / NBRC 100397 / JF-1</strain>
    </source>
</reference>
<evidence type="ECO:0000256" key="5">
    <source>
        <dbReference type="ARBA" id="ARBA00023136"/>
    </source>
</evidence>
<dbReference type="HOGENOM" id="CLU_143433_4_3_2"/>
<keyword evidence="9" id="KW-1185">Reference proteome</keyword>
<evidence type="ECO:0000256" key="4">
    <source>
        <dbReference type="ARBA" id="ARBA00022989"/>
    </source>
</evidence>
<dbReference type="EnsemblBacteria" id="ABD42627">
    <property type="protein sequence ID" value="ABD42627"/>
    <property type="gene ID" value="Mhun_2935"/>
</dbReference>
<dbReference type="PANTHER" id="PTHR33885">
    <property type="entry name" value="PHAGE SHOCK PROTEIN C"/>
    <property type="match status" value="1"/>
</dbReference>
<evidence type="ECO:0000313" key="8">
    <source>
        <dbReference type="EMBL" id="ABD42627.1"/>
    </source>
</evidence>
<proteinExistence type="predicted"/>
<dbReference type="KEGG" id="mhu:Mhun_2935"/>
<dbReference type="RefSeq" id="WP_011449880.1">
    <property type="nucleotide sequence ID" value="NC_007796.1"/>
</dbReference>
<dbReference type="InterPro" id="IPR052027">
    <property type="entry name" value="PspC"/>
</dbReference>
<organism evidence="8 9">
    <name type="scientific">Methanospirillum hungatei JF-1 (strain ATCC 27890 / DSM 864 / NBRC 100397 / JF-1)</name>
    <dbReference type="NCBI Taxonomy" id="323259"/>
    <lineage>
        <taxon>Archaea</taxon>
        <taxon>Methanobacteriati</taxon>
        <taxon>Methanobacteriota</taxon>
        <taxon>Stenosarchaea group</taxon>
        <taxon>Methanomicrobia</taxon>
        <taxon>Methanomicrobiales</taxon>
        <taxon>Methanospirillaceae</taxon>
        <taxon>Methanospirillum</taxon>
    </lineage>
</organism>
<accession>Q2FS73</accession>
<keyword evidence="3 6" id="KW-0812">Transmembrane</keyword>
<dbReference type="Pfam" id="PF04024">
    <property type="entry name" value="PspC"/>
    <property type="match status" value="1"/>
</dbReference>
<gene>
    <name evidence="8" type="ordered locus">Mhun_2935</name>
</gene>
<feature type="transmembrane region" description="Helical" evidence="6">
    <location>
        <begin position="31"/>
        <end position="58"/>
    </location>
</feature>
<evidence type="ECO:0000256" key="3">
    <source>
        <dbReference type="ARBA" id="ARBA00022692"/>
    </source>
</evidence>
<dbReference type="InParanoid" id="Q2FS73"/>
<evidence type="ECO:0000259" key="7">
    <source>
        <dbReference type="Pfam" id="PF04024"/>
    </source>
</evidence>
<name>Q2FS73_METHJ</name>
<dbReference type="AlphaFoldDB" id="Q2FS73"/>
<dbReference type="eggNOG" id="arCOG03455">
    <property type="taxonomic scope" value="Archaea"/>
</dbReference>
<evidence type="ECO:0000256" key="6">
    <source>
        <dbReference type="SAM" id="Phobius"/>
    </source>
</evidence>
<dbReference type="PANTHER" id="PTHR33885:SF3">
    <property type="entry name" value="PHAGE SHOCK PROTEIN C"/>
    <property type="match status" value="1"/>
</dbReference>
<keyword evidence="2" id="KW-1003">Cell membrane</keyword>
<dbReference type="GeneID" id="3925102"/>
<dbReference type="STRING" id="323259.Mhun_2935"/>